<reference evidence="3 4" key="1">
    <citation type="submission" date="2014-03" db="EMBL/GenBank/DDBJ databases">
        <title>Draft Genome Sequences of Four Burkholderia Strains.</title>
        <authorList>
            <person name="Liu X.Y."/>
            <person name="Li C.X."/>
            <person name="Xu J.H."/>
        </authorList>
    </citation>
    <scope>NUCLEOTIDE SEQUENCE [LARGE SCALE GENOMIC DNA]</scope>
    <source>
        <strain evidence="3 4">OP-1</strain>
    </source>
</reference>
<gene>
    <name evidence="3" type="ORF">BG60_24130</name>
</gene>
<protein>
    <submittedName>
        <fullName evidence="3">Integrase</fullName>
    </submittedName>
</protein>
<sequence length="525" mass="59621">MNVLKPHLQTTIATLVAAGKCQREIARVTGVDRKTIRKYQEQFAAAQANSPTVPTGSALQIPPPCPPTKGSQISACEPHRGFIEAQLRLRRNAMAIYQDLVDRFGFAAGYDSVKRFVRTMRRHEPAQFDRLNFMPGEEAQVDYGEGALTRVPGTNRYRKPRLFVMTLRYSRRSFRRVVWKSSKQVWAELHEQAWRHFGGVTQYVVLDNLKEGVVKPDLYEPELNPVYAAMLAHYGVVADPARVRDPNRKGTVESAIQHTQGTALKGRRFESIEEQNAFLDQWESNWAARRIHGSTRRQVQAMFEEERPHLRALPARGFEYFIDKVYTVCDDTCVRVDHSSYAARPAPIGSRVLVRKFARRLEVRNLQTQALLRTHVLADKPGSVVLPQDERPFNPSRETRRILFQAKAIGPSAERLCQQLFDTEGRIGQRKLWGIVGLVRRYPRRLIDSACEIAMKEGVTSYKQVKALTERLLEQALADMDTPLQGELPLTQEHHLIRDGDDYADLFTLGASHSAAMSSPNGDLP</sequence>
<dbReference type="PROSITE" id="PS50994">
    <property type="entry name" value="INTEGRASE"/>
    <property type="match status" value="1"/>
</dbReference>
<dbReference type="Proteomes" id="UP000027451">
    <property type="component" value="Unassembled WGS sequence"/>
</dbReference>
<dbReference type="SUPFAM" id="SSF53098">
    <property type="entry name" value="Ribonuclease H-like"/>
    <property type="match status" value="1"/>
</dbReference>
<evidence type="ECO:0000313" key="3">
    <source>
        <dbReference type="EMBL" id="KDR26082.1"/>
    </source>
</evidence>
<dbReference type="PANTHER" id="PTHR35004">
    <property type="entry name" value="TRANSPOSASE RV3428C-RELATED"/>
    <property type="match status" value="1"/>
</dbReference>
<dbReference type="Gene3D" id="3.30.420.10">
    <property type="entry name" value="Ribonuclease H-like superfamily/Ribonuclease H"/>
    <property type="match status" value="1"/>
</dbReference>
<dbReference type="NCBIfam" id="NF033546">
    <property type="entry name" value="transpos_IS21"/>
    <property type="match status" value="1"/>
</dbReference>
<dbReference type="InterPro" id="IPR001584">
    <property type="entry name" value="Integrase_cat-core"/>
</dbReference>
<dbReference type="InterPro" id="IPR012337">
    <property type="entry name" value="RNaseH-like_sf"/>
</dbReference>
<evidence type="ECO:0000259" key="2">
    <source>
        <dbReference type="PROSITE" id="PS50994"/>
    </source>
</evidence>
<dbReference type="PANTHER" id="PTHR35004:SF8">
    <property type="entry name" value="TRANSPOSASE RV3428C-RELATED"/>
    <property type="match status" value="1"/>
</dbReference>
<keyword evidence="4" id="KW-1185">Reference proteome</keyword>
<evidence type="ECO:0000313" key="4">
    <source>
        <dbReference type="Proteomes" id="UP000027451"/>
    </source>
</evidence>
<dbReference type="GO" id="GO:0003676">
    <property type="term" value="F:nucleic acid binding"/>
    <property type="evidence" value="ECO:0007669"/>
    <property type="project" value="InterPro"/>
</dbReference>
<dbReference type="RefSeq" id="WP_033536623.1">
    <property type="nucleotide sequence ID" value="NZ_JFHD01000038.1"/>
</dbReference>
<evidence type="ECO:0000256" key="1">
    <source>
        <dbReference type="SAM" id="MobiDB-lite"/>
    </source>
</evidence>
<comment type="caution">
    <text evidence="3">The sequence shown here is derived from an EMBL/GenBank/DDBJ whole genome shotgun (WGS) entry which is preliminary data.</text>
</comment>
<organism evidence="3 4">
    <name type="scientific">Caballeronia zhejiangensis</name>
    <dbReference type="NCBI Taxonomy" id="871203"/>
    <lineage>
        <taxon>Bacteria</taxon>
        <taxon>Pseudomonadati</taxon>
        <taxon>Pseudomonadota</taxon>
        <taxon>Betaproteobacteria</taxon>
        <taxon>Burkholderiales</taxon>
        <taxon>Burkholderiaceae</taxon>
        <taxon>Caballeronia</taxon>
    </lineage>
</organism>
<proteinExistence type="predicted"/>
<dbReference type="EMBL" id="JFHD01000038">
    <property type="protein sequence ID" value="KDR26082.1"/>
    <property type="molecule type" value="Genomic_DNA"/>
</dbReference>
<dbReference type="OrthoDB" id="2065409at2"/>
<dbReference type="AlphaFoldDB" id="A0A656QB62"/>
<dbReference type="GO" id="GO:0015074">
    <property type="term" value="P:DNA integration"/>
    <property type="evidence" value="ECO:0007669"/>
    <property type="project" value="InterPro"/>
</dbReference>
<dbReference type="Pfam" id="PF00665">
    <property type="entry name" value="rve"/>
    <property type="match status" value="1"/>
</dbReference>
<dbReference type="InterPro" id="IPR036397">
    <property type="entry name" value="RNaseH_sf"/>
</dbReference>
<feature type="region of interest" description="Disordered" evidence="1">
    <location>
        <begin position="50"/>
        <end position="72"/>
    </location>
</feature>
<name>A0A656QB62_9BURK</name>
<accession>A0A656QB62</accession>
<feature type="domain" description="Integrase catalytic" evidence="2">
    <location>
        <begin position="131"/>
        <end position="307"/>
    </location>
</feature>